<organism evidence="2 3">
    <name type="scientific">Klebsormidium nitens</name>
    <name type="common">Green alga</name>
    <name type="synonym">Ulothrix nitens</name>
    <dbReference type="NCBI Taxonomy" id="105231"/>
    <lineage>
        <taxon>Eukaryota</taxon>
        <taxon>Viridiplantae</taxon>
        <taxon>Streptophyta</taxon>
        <taxon>Klebsormidiophyceae</taxon>
        <taxon>Klebsormidiales</taxon>
        <taxon>Klebsormidiaceae</taxon>
        <taxon>Klebsormidium</taxon>
    </lineage>
</organism>
<feature type="region of interest" description="Disordered" evidence="1">
    <location>
        <begin position="1"/>
        <end position="167"/>
    </location>
</feature>
<reference evidence="2 3" key="1">
    <citation type="journal article" date="2014" name="Nat. Commun.">
        <title>Klebsormidium flaccidum genome reveals primary factors for plant terrestrial adaptation.</title>
        <authorList>
            <person name="Hori K."/>
            <person name="Maruyama F."/>
            <person name="Fujisawa T."/>
            <person name="Togashi T."/>
            <person name="Yamamoto N."/>
            <person name="Seo M."/>
            <person name="Sato S."/>
            <person name="Yamada T."/>
            <person name="Mori H."/>
            <person name="Tajima N."/>
            <person name="Moriyama T."/>
            <person name="Ikeuchi M."/>
            <person name="Watanabe M."/>
            <person name="Wada H."/>
            <person name="Kobayashi K."/>
            <person name="Saito M."/>
            <person name="Masuda T."/>
            <person name="Sasaki-Sekimoto Y."/>
            <person name="Mashiguchi K."/>
            <person name="Awai K."/>
            <person name="Shimojima M."/>
            <person name="Masuda S."/>
            <person name="Iwai M."/>
            <person name="Nobusawa T."/>
            <person name="Narise T."/>
            <person name="Kondo S."/>
            <person name="Saito H."/>
            <person name="Sato R."/>
            <person name="Murakawa M."/>
            <person name="Ihara Y."/>
            <person name="Oshima-Yamada Y."/>
            <person name="Ohtaka K."/>
            <person name="Satoh M."/>
            <person name="Sonobe K."/>
            <person name="Ishii M."/>
            <person name="Ohtani R."/>
            <person name="Kanamori-Sato M."/>
            <person name="Honoki R."/>
            <person name="Miyazaki D."/>
            <person name="Mochizuki H."/>
            <person name="Umetsu J."/>
            <person name="Higashi K."/>
            <person name="Shibata D."/>
            <person name="Kamiya Y."/>
            <person name="Sato N."/>
            <person name="Nakamura Y."/>
            <person name="Tabata S."/>
            <person name="Ida S."/>
            <person name="Kurokawa K."/>
            <person name="Ohta H."/>
        </authorList>
    </citation>
    <scope>NUCLEOTIDE SEQUENCE [LARGE SCALE GENOMIC DNA]</scope>
    <source>
        <strain evidence="2 3">NIES-2285</strain>
    </source>
</reference>
<feature type="region of interest" description="Disordered" evidence="1">
    <location>
        <begin position="491"/>
        <end position="541"/>
    </location>
</feature>
<feature type="compositionally biased region" description="Polar residues" evidence="1">
    <location>
        <begin position="436"/>
        <end position="446"/>
    </location>
</feature>
<feature type="compositionally biased region" description="Basic and acidic residues" evidence="1">
    <location>
        <begin position="72"/>
        <end position="89"/>
    </location>
</feature>
<dbReference type="Proteomes" id="UP000054558">
    <property type="component" value="Unassembled WGS sequence"/>
</dbReference>
<accession>A0A1Y1IU50</accession>
<feature type="compositionally biased region" description="Acidic residues" evidence="1">
    <location>
        <begin position="60"/>
        <end position="71"/>
    </location>
</feature>
<feature type="compositionally biased region" description="Acidic residues" evidence="1">
    <location>
        <begin position="497"/>
        <end position="515"/>
    </location>
</feature>
<name>A0A1Y1IU50_KLENI</name>
<feature type="compositionally biased region" description="Basic and acidic residues" evidence="1">
    <location>
        <begin position="422"/>
        <end position="433"/>
    </location>
</feature>
<feature type="compositionally biased region" description="Acidic residues" evidence="1">
    <location>
        <begin position="676"/>
        <end position="689"/>
    </location>
</feature>
<sequence length="689" mass="74082">MATGGLVPNAPGGVGGSTAEAAAKLDANDRKRSGDDTFEGDVERRVRPKVNLPLGSPDQGLEEADGESQEELDTRLRALVEVASQRKGDSPLPEPPRSLFQGALPIPYGSAAPPAPASLSQPTQEALGLGRTGEYGGAQPARASGGDNLADGSWSGPPDGPHRLAAAGQPLLPREHVLPQQLLHPELHSEQPHALRATDSLSAEEGVPMERTEQFGEGEDGEGGMQMEEEAEHGFGPSHGFGAHPEQMYGEYAEHGQYVVHQQYATEEAQQLAEHAGFGGGHMEQEEDEGALAALDLVEVGFPRSSVEELQTLPQHDLITRVLDLEERISAVVREKQLEAAARQEAEDNAARYAEESQQLRQVVREKNGYKKGVLQEMAALEAPPPGHAQIAGRFTITRESSPGGGLRLEKGNKGKSKSHSPVKEKWKAEWKKAASRSQYVPSASQMGGEEYGDAGVEGLRQPERVKGIRSRKVGPAQATPASKLLAILGAEPDTGPQDDDEDEDDNDDRSDEEYVAPPSPAPRPIAPAGPSPARTSRAESTVGLEDLSEFLRTCCQAKQTGHMTLHRVLWYTYLAWRQKIASPRPSVSSGGVGLSQCMQKLGHRERLFTREIQAKKAGCKGYEGGGKYWMGLVVLDKALVKTGRQWLAKAKRTGGSNRVTFSRDSASIKVKASEPADEEDNDEDAAEV</sequence>
<evidence type="ECO:0000313" key="3">
    <source>
        <dbReference type="Proteomes" id="UP000054558"/>
    </source>
</evidence>
<feature type="compositionally biased region" description="Basic and acidic residues" evidence="1">
    <location>
        <begin position="26"/>
        <end position="45"/>
    </location>
</feature>
<proteinExistence type="predicted"/>
<keyword evidence="3" id="KW-1185">Reference proteome</keyword>
<dbReference type="AlphaFoldDB" id="A0A1Y1IU50"/>
<protein>
    <submittedName>
        <fullName evidence="2">Uncharacterized protein</fullName>
    </submittedName>
</protein>
<feature type="region of interest" description="Disordered" evidence="1">
    <location>
        <begin position="398"/>
        <end position="459"/>
    </location>
</feature>
<feature type="compositionally biased region" description="Pro residues" evidence="1">
    <location>
        <begin position="518"/>
        <end position="531"/>
    </location>
</feature>
<feature type="region of interest" description="Disordered" evidence="1">
    <location>
        <begin position="667"/>
        <end position="689"/>
    </location>
</feature>
<feature type="compositionally biased region" description="Low complexity" evidence="1">
    <location>
        <begin position="105"/>
        <end position="122"/>
    </location>
</feature>
<evidence type="ECO:0000256" key="1">
    <source>
        <dbReference type="SAM" id="MobiDB-lite"/>
    </source>
</evidence>
<gene>
    <name evidence="2" type="ORF">KFL_008370050</name>
</gene>
<evidence type="ECO:0000313" key="2">
    <source>
        <dbReference type="EMBL" id="GAQ91708.1"/>
    </source>
</evidence>
<dbReference type="EMBL" id="DF237786">
    <property type="protein sequence ID" value="GAQ91708.1"/>
    <property type="molecule type" value="Genomic_DNA"/>
</dbReference>